<protein>
    <submittedName>
        <fullName evidence="7">O-antigen ligase</fullName>
    </submittedName>
</protein>
<feature type="transmembrane region" description="Helical" evidence="5">
    <location>
        <begin position="196"/>
        <end position="212"/>
    </location>
</feature>
<feature type="transmembrane region" description="Helical" evidence="5">
    <location>
        <begin position="88"/>
        <end position="104"/>
    </location>
</feature>
<dbReference type="PANTHER" id="PTHR37422:SF17">
    <property type="entry name" value="O-ANTIGEN LIGASE"/>
    <property type="match status" value="1"/>
</dbReference>
<name>A0A0A3APH0_9PAST</name>
<dbReference type="RefSeq" id="WP_021461261.1">
    <property type="nucleotide sequence ID" value="NZ_JPJQ01000009.1"/>
</dbReference>
<keyword evidence="7" id="KW-0436">Ligase</keyword>
<evidence type="ECO:0000313" key="7">
    <source>
        <dbReference type="EMBL" id="KGQ63364.1"/>
    </source>
</evidence>
<comment type="caution">
    <text evidence="7">The sequence shown here is derived from an EMBL/GenBank/DDBJ whole genome shotgun (WGS) entry which is preliminary data.</text>
</comment>
<keyword evidence="2 5" id="KW-0812">Transmembrane</keyword>
<comment type="subcellular location">
    <subcellularLocation>
        <location evidence="1">Membrane</location>
        <topology evidence="1">Multi-pass membrane protein</topology>
    </subcellularLocation>
</comment>
<evidence type="ECO:0000256" key="4">
    <source>
        <dbReference type="ARBA" id="ARBA00023136"/>
    </source>
</evidence>
<gene>
    <name evidence="7" type="ORF">IO48_02400</name>
</gene>
<dbReference type="InterPro" id="IPR007016">
    <property type="entry name" value="O-antigen_ligase-rel_domated"/>
</dbReference>
<evidence type="ECO:0000256" key="3">
    <source>
        <dbReference type="ARBA" id="ARBA00022989"/>
    </source>
</evidence>
<feature type="transmembrane region" description="Helical" evidence="5">
    <location>
        <begin position="324"/>
        <end position="347"/>
    </location>
</feature>
<dbReference type="AlphaFoldDB" id="A0A0A3APH0"/>
<dbReference type="GO" id="GO:0016020">
    <property type="term" value="C:membrane"/>
    <property type="evidence" value="ECO:0007669"/>
    <property type="project" value="UniProtKB-SubCell"/>
</dbReference>
<evidence type="ECO:0000256" key="1">
    <source>
        <dbReference type="ARBA" id="ARBA00004141"/>
    </source>
</evidence>
<proteinExistence type="predicted"/>
<keyword evidence="3 5" id="KW-1133">Transmembrane helix</keyword>
<dbReference type="Proteomes" id="UP000030554">
    <property type="component" value="Unassembled WGS sequence"/>
</dbReference>
<feature type="transmembrane region" description="Helical" evidence="5">
    <location>
        <begin position="12"/>
        <end position="44"/>
    </location>
</feature>
<dbReference type="PANTHER" id="PTHR37422">
    <property type="entry name" value="TEICHURONIC ACID BIOSYNTHESIS PROTEIN TUAE"/>
    <property type="match status" value="1"/>
</dbReference>
<organism evidence="7 8">
    <name type="scientific">Gallibacterium anatis 4895</name>
    <dbReference type="NCBI Taxonomy" id="1396510"/>
    <lineage>
        <taxon>Bacteria</taxon>
        <taxon>Pseudomonadati</taxon>
        <taxon>Pseudomonadota</taxon>
        <taxon>Gammaproteobacteria</taxon>
        <taxon>Pasteurellales</taxon>
        <taxon>Pasteurellaceae</taxon>
        <taxon>Gallibacterium</taxon>
    </lineage>
</organism>
<dbReference type="EMBL" id="JPJQ01000009">
    <property type="protein sequence ID" value="KGQ63364.1"/>
    <property type="molecule type" value="Genomic_DNA"/>
</dbReference>
<feature type="transmembrane region" description="Helical" evidence="5">
    <location>
        <begin position="219"/>
        <end position="236"/>
    </location>
</feature>
<evidence type="ECO:0000313" key="8">
    <source>
        <dbReference type="Proteomes" id="UP000030554"/>
    </source>
</evidence>
<evidence type="ECO:0000256" key="5">
    <source>
        <dbReference type="SAM" id="Phobius"/>
    </source>
</evidence>
<dbReference type="GO" id="GO:0016874">
    <property type="term" value="F:ligase activity"/>
    <property type="evidence" value="ECO:0007669"/>
    <property type="project" value="UniProtKB-KW"/>
</dbReference>
<feature type="transmembrane region" description="Helical" evidence="5">
    <location>
        <begin position="56"/>
        <end position="76"/>
    </location>
</feature>
<evidence type="ECO:0000256" key="2">
    <source>
        <dbReference type="ARBA" id="ARBA00022692"/>
    </source>
</evidence>
<feature type="domain" description="O-antigen ligase-related" evidence="6">
    <location>
        <begin position="180"/>
        <end position="335"/>
    </location>
</feature>
<feature type="transmembrane region" description="Helical" evidence="5">
    <location>
        <begin position="173"/>
        <end position="190"/>
    </location>
</feature>
<keyword evidence="4 5" id="KW-0472">Membrane</keyword>
<reference evidence="7 8" key="1">
    <citation type="submission" date="2014-07" db="EMBL/GenBank/DDBJ databases">
        <title>Chaperone-usher fimbriae in a diverse selection of Gallibacterium genomes.</title>
        <authorList>
            <person name="Kudirkiene E."/>
            <person name="Bager R.J."/>
            <person name="Johnson T.J."/>
            <person name="Bojesen A.M."/>
        </authorList>
    </citation>
    <scope>NUCLEOTIDE SEQUENCE [LARGE SCALE GENOMIC DNA]</scope>
    <source>
        <strain evidence="7 8">4895</strain>
    </source>
</reference>
<accession>A0A0A3APH0</accession>
<feature type="transmembrane region" description="Helical" evidence="5">
    <location>
        <begin position="386"/>
        <end position="403"/>
    </location>
</feature>
<dbReference type="InterPro" id="IPR051533">
    <property type="entry name" value="WaaL-like"/>
</dbReference>
<evidence type="ECO:0000259" key="6">
    <source>
        <dbReference type="Pfam" id="PF04932"/>
    </source>
</evidence>
<feature type="transmembrane region" description="Helical" evidence="5">
    <location>
        <begin position="111"/>
        <end position="133"/>
    </location>
</feature>
<sequence length="409" mass="46610">MPINRLSSIINLFIFLFFITVITIKNAYYIAPLILVLIAIVYLITHYKTIYIDKSVQYYIVAALAYYVISLLVAIINHDSIPHSFKPDHFLLLSIPLLLFFIQYKPSLKVLSLAFATAAILAGLLAIYNKFFLGIERAFESIHPIPVAAVIMTLVLYCITIGFYFLKQGSRKIASFLLIAAIIGLVGNILTGSRSTWLIFPVAIILLFWVYAKSLKRFMIPFSFGLISLIVIASLIPQSGIQQRYQAAVSDITQYFDGTKKETSIGMRFELWRSALDGIKEKPLLGWGKDGMDEKRLQQSTEGKYPEIIKNFPHTHNLFLEQTFYRGFIGLFVLILLLYVISNYFITTYRNSSNEKKKVIAFLGIINILSLLSFSLSDALLRGKEYAMFFYISNIIFYAMTLTNKNKED</sequence>
<feature type="transmembrane region" description="Helical" evidence="5">
    <location>
        <begin position="145"/>
        <end position="166"/>
    </location>
</feature>
<dbReference type="Pfam" id="PF04932">
    <property type="entry name" value="Wzy_C"/>
    <property type="match status" value="1"/>
</dbReference>
<feature type="transmembrane region" description="Helical" evidence="5">
    <location>
        <begin position="359"/>
        <end position="380"/>
    </location>
</feature>